<evidence type="ECO:0008006" key="5">
    <source>
        <dbReference type="Google" id="ProtNLM"/>
    </source>
</evidence>
<dbReference type="SUPFAM" id="SSF51445">
    <property type="entry name" value="(Trans)glycosidases"/>
    <property type="match status" value="1"/>
</dbReference>
<keyword evidence="2" id="KW-0732">Signal</keyword>
<dbReference type="InterPro" id="IPR051595">
    <property type="entry name" value="GH25_Enzymes"/>
</dbReference>
<dbReference type="PROSITE" id="PS51904">
    <property type="entry name" value="GLYCOSYL_HYDROL_F25_2"/>
    <property type="match status" value="1"/>
</dbReference>
<reference evidence="3 4" key="1">
    <citation type="submission" date="2023-08" db="EMBL/GenBank/DDBJ databases">
        <title>A Necator americanus chromosomal reference genome.</title>
        <authorList>
            <person name="Ilik V."/>
            <person name="Petrzelkova K.J."/>
            <person name="Pardy F."/>
            <person name="Fuh T."/>
            <person name="Niatou-Singa F.S."/>
            <person name="Gouil Q."/>
            <person name="Baker L."/>
            <person name="Ritchie M.E."/>
            <person name="Jex A.R."/>
            <person name="Gazzola D."/>
            <person name="Li H."/>
            <person name="Toshio Fujiwara R."/>
            <person name="Zhan B."/>
            <person name="Aroian R.V."/>
            <person name="Pafco B."/>
            <person name="Schwarz E.M."/>
        </authorList>
    </citation>
    <scope>NUCLEOTIDE SEQUENCE [LARGE SCALE GENOMIC DNA]</scope>
    <source>
        <strain evidence="3 4">Aroian</strain>
        <tissue evidence="3">Whole animal</tissue>
    </source>
</reference>
<name>A0ABR1E661_NECAM</name>
<dbReference type="CDD" id="cd06416">
    <property type="entry name" value="GH25_Lys1-like"/>
    <property type="match status" value="1"/>
</dbReference>
<proteinExistence type="inferred from homology"/>
<evidence type="ECO:0000256" key="1">
    <source>
        <dbReference type="ARBA" id="ARBA00010646"/>
    </source>
</evidence>
<protein>
    <recommendedName>
        <fullName evidence="5">Lysozyme</fullName>
    </recommendedName>
</protein>
<keyword evidence="4" id="KW-1185">Reference proteome</keyword>
<organism evidence="3 4">
    <name type="scientific">Necator americanus</name>
    <name type="common">Human hookworm</name>
    <dbReference type="NCBI Taxonomy" id="51031"/>
    <lineage>
        <taxon>Eukaryota</taxon>
        <taxon>Metazoa</taxon>
        <taxon>Ecdysozoa</taxon>
        <taxon>Nematoda</taxon>
        <taxon>Chromadorea</taxon>
        <taxon>Rhabditida</taxon>
        <taxon>Rhabditina</taxon>
        <taxon>Rhabditomorpha</taxon>
        <taxon>Strongyloidea</taxon>
        <taxon>Ancylostomatidae</taxon>
        <taxon>Bunostominae</taxon>
        <taxon>Necator</taxon>
    </lineage>
</organism>
<sequence length="317" mass="35232">MSELEPFFFPLNSKRNPLTGMIRKQRIVTHLEWLNQADFTSLNLRNQAMQSLIVLTALLAVALGKAVRPRKIVTATSGYAYAVDLAVPVPLSAFTCMKNYGYSTVFVRAYDPTSAGKFDMNAVNNIRNAKKAGLGSEVFMTPQPRSVKKGSQQFTEMYKGFKRADIKLKTVWVQVTSPINWNRDTKANINFLRDILSMAKYYGVAIGFYTNVHDWTQITNGATAEGTMLWYWNVMGGGRNGETPANFNDFRPFAKVTKPTVKQFAQMEDVCGVTVNRDVYVLNRSTRTLASAPGDSNGKLIVGSIGEGLVPELVQIV</sequence>
<evidence type="ECO:0000313" key="3">
    <source>
        <dbReference type="EMBL" id="KAK6757968.1"/>
    </source>
</evidence>
<dbReference type="PANTHER" id="PTHR23208:SF36">
    <property type="entry name" value="LYSOZYME-RELATED"/>
    <property type="match status" value="1"/>
</dbReference>
<dbReference type="PANTHER" id="PTHR23208">
    <property type="entry name" value="LYSOZYME PROTEIN"/>
    <property type="match status" value="1"/>
</dbReference>
<dbReference type="Proteomes" id="UP001303046">
    <property type="component" value="Unassembled WGS sequence"/>
</dbReference>
<evidence type="ECO:0000256" key="2">
    <source>
        <dbReference type="ARBA" id="ARBA00022729"/>
    </source>
</evidence>
<dbReference type="EMBL" id="JAVFWL010000005">
    <property type="protein sequence ID" value="KAK6757968.1"/>
    <property type="molecule type" value="Genomic_DNA"/>
</dbReference>
<dbReference type="InterPro" id="IPR017853">
    <property type="entry name" value="GH"/>
</dbReference>
<evidence type="ECO:0000313" key="4">
    <source>
        <dbReference type="Proteomes" id="UP001303046"/>
    </source>
</evidence>
<gene>
    <name evidence="3" type="primary">Necator_chrV.g20451</name>
    <name evidence="3" type="ORF">RB195_015658</name>
</gene>
<dbReference type="Gene3D" id="3.20.20.80">
    <property type="entry name" value="Glycosidases"/>
    <property type="match status" value="1"/>
</dbReference>
<comment type="caution">
    <text evidence="3">The sequence shown here is derived from an EMBL/GenBank/DDBJ whole genome shotgun (WGS) entry which is preliminary data.</text>
</comment>
<comment type="similarity">
    <text evidence="1">Belongs to the glycosyl hydrolase 25 family.</text>
</comment>
<accession>A0ABR1E661</accession>
<dbReference type="InterPro" id="IPR002053">
    <property type="entry name" value="Glyco_hydro_25"/>
</dbReference>